<comment type="caution">
    <text evidence="1">The sequence shown here is derived from an EMBL/GenBank/DDBJ whole genome shotgun (WGS) entry which is preliminary data.</text>
</comment>
<sequence>MSKEFQEALDNFFLAAEYGRADVINALADHSRDRLSLADIVDPVTGRSPLHVAVARGKKDALRALLAVGFPPDHQSKTLDEKEQGNRSAYALAQELKAQDLLLVFHQFLIQQVAANDVQSVNHLLAAGVDVNITDAATRGSLLHWASSCQAVEVLHDLLEREDVQRLKLVDARNGEGATPLHLACYANHVECVQLLLAHNADVSLRGNKGFSEGKTARELATKPEVEELFSQRLENLDSITKEGDFQVKKGVQRERRDGGTFCQLTADTGDSETCVHKFQNENLSLQLEEKDLLVNQLKSTIEALVQELQESAMLGEERVMLDYVRKLRDEKMIVERKLDDANDFIRDQKLQLDSLKEQIRQMSAGDKQQLETDHDVFSHTSEDSTSSTAAGLPDSTKSNLSASEIQQLEKQIEKEGTSPAQSLVLDAWTPKSQREQVAFNRYTEKHGPYVWSTIWNGIWAGTNEVAQDDDEEVVITV</sequence>
<name>A0ACC0W0T5_9STRA</name>
<organism evidence="1 2">
    <name type="scientific">Peronosclerospora sorghi</name>
    <dbReference type="NCBI Taxonomy" id="230839"/>
    <lineage>
        <taxon>Eukaryota</taxon>
        <taxon>Sar</taxon>
        <taxon>Stramenopiles</taxon>
        <taxon>Oomycota</taxon>
        <taxon>Peronosporomycetes</taxon>
        <taxon>Peronosporales</taxon>
        <taxon>Peronosporaceae</taxon>
        <taxon>Peronosclerospora</taxon>
    </lineage>
</organism>
<protein>
    <submittedName>
        <fullName evidence="1">Uncharacterized protein</fullName>
    </submittedName>
</protein>
<proteinExistence type="predicted"/>
<dbReference type="EMBL" id="CM047584">
    <property type="protein sequence ID" value="KAI9911728.1"/>
    <property type="molecule type" value="Genomic_DNA"/>
</dbReference>
<gene>
    <name evidence="1" type="ORF">PsorP6_009172</name>
</gene>
<dbReference type="Proteomes" id="UP001163321">
    <property type="component" value="Chromosome 5"/>
</dbReference>
<keyword evidence="2" id="KW-1185">Reference proteome</keyword>
<evidence type="ECO:0000313" key="1">
    <source>
        <dbReference type="EMBL" id="KAI9911728.1"/>
    </source>
</evidence>
<accession>A0ACC0W0T5</accession>
<evidence type="ECO:0000313" key="2">
    <source>
        <dbReference type="Proteomes" id="UP001163321"/>
    </source>
</evidence>
<reference evidence="1 2" key="1">
    <citation type="journal article" date="2022" name="bioRxiv">
        <title>The genome of the oomycete Peronosclerospora sorghi, a cosmopolitan pathogen of maize and sorghum, is inflated with dispersed pseudogenes.</title>
        <authorList>
            <person name="Fletcher K."/>
            <person name="Martin F."/>
            <person name="Isakeit T."/>
            <person name="Cavanaugh K."/>
            <person name="Magill C."/>
            <person name="Michelmore R."/>
        </authorList>
    </citation>
    <scope>NUCLEOTIDE SEQUENCE [LARGE SCALE GENOMIC DNA]</scope>
    <source>
        <strain evidence="1">P6</strain>
    </source>
</reference>